<dbReference type="GO" id="GO:0019752">
    <property type="term" value="P:carboxylic acid metabolic process"/>
    <property type="evidence" value="ECO:0007669"/>
    <property type="project" value="InterPro"/>
</dbReference>
<gene>
    <name evidence="4" type="ORF">SAMN05660653_02076</name>
</gene>
<dbReference type="PANTHER" id="PTHR42880">
    <property type="entry name" value="HOMOCITRATE SYNTHASE"/>
    <property type="match status" value="1"/>
</dbReference>
<dbReference type="SUPFAM" id="SSF51569">
    <property type="entry name" value="Aldolase"/>
    <property type="match status" value="1"/>
</dbReference>
<dbReference type="STRING" id="617002.SAMN05660653_02076"/>
<keyword evidence="2" id="KW-0808">Transferase</keyword>
<dbReference type="RefSeq" id="WP_092121090.1">
    <property type="nucleotide sequence ID" value="NZ_FMXO01000011.1"/>
</dbReference>
<reference evidence="4 5" key="1">
    <citation type="submission" date="2016-10" db="EMBL/GenBank/DDBJ databases">
        <authorList>
            <person name="de Groot N.N."/>
        </authorList>
    </citation>
    <scope>NUCLEOTIDE SEQUENCE [LARGE SCALE GENOMIC DNA]</scope>
    <source>
        <strain evidence="4 5">ASO4-2</strain>
    </source>
</reference>
<dbReference type="Pfam" id="PF22617">
    <property type="entry name" value="HCS_D2"/>
    <property type="match status" value="1"/>
</dbReference>
<dbReference type="PROSITE" id="PS00816">
    <property type="entry name" value="AIPM_HOMOCIT_SYNTH_2"/>
    <property type="match status" value="1"/>
</dbReference>
<dbReference type="Pfam" id="PF00682">
    <property type="entry name" value="HMGL-like"/>
    <property type="match status" value="1"/>
</dbReference>
<evidence type="ECO:0000259" key="3">
    <source>
        <dbReference type="PROSITE" id="PS50991"/>
    </source>
</evidence>
<proteinExistence type="inferred from homology"/>
<organism evidence="4 5">
    <name type="scientific">Desulfonatronum thiosulfatophilum</name>
    <dbReference type="NCBI Taxonomy" id="617002"/>
    <lineage>
        <taxon>Bacteria</taxon>
        <taxon>Pseudomonadati</taxon>
        <taxon>Thermodesulfobacteriota</taxon>
        <taxon>Desulfovibrionia</taxon>
        <taxon>Desulfovibrionales</taxon>
        <taxon>Desulfonatronaceae</taxon>
        <taxon>Desulfonatronum</taxon>
    </lineage>
</organism>
<dbReference type="InterPro" id="IPR013785">
    <property type="entry name" value="Aldolase_TIM"/>
</dbReference>
<dbReference type="InterPro" id="IPR054691">
    <property type="entry name" value="LeuA/HCS_post-cat"/>
</dbReference>
<comment type="similarity">
    <text evidence="1">Belongs to the alpha-IPM synthase/homocitrate synthase family.</text>
</comment>
<dbReference type="InterPro" id="IPR000891">
    <property type="entry name" value="PYR_CT"/>
</dbReference>
<name>A0A1G6DDG0_9BACT</name>
<sequence>MLIDSTLREGAQMFGVYFTEELRRRILTGLVRARVDEVEIGWVGQEGLPELLRHARRIDPDERTSLTVWSPLRSRDLRALAEQGVRRVHFGVPVSDAHIEKRLSLDRAGLLDRLQRVLEESVSLPFEFLSIGLEDVSRADREFALEAAKVVQECGGHRVRLSDTVGLLMPLETAELVGLFVDRTRLEVGFHGHNDFGMATANAITALAAGAHCVDVSALGIGERAGIAALEEVSAHLNVRGRAGYDQFEILNLARMVGEAARIPIARNKVLLGQDIFACESGLHLHGLAADPALFEPFAPEGIGAHRKTAVGMKSGTAAVSAAIRRLGIILPRRDVEELGNHVRTLSGQLARPLRDEELLLLASSRNEHQDGQFTIIIN</sequence>
<dbReference type="PROSITE" id="PS50991">
    <property type="entry name" value="PYR_CT"/>
    <property type="match status" value="1"/>
</dbReference>
<dbReference type="AlphaFoldDB" id="A0A1G6DDG0"/>
<evidence type="ECO:0000256" key="2">
    <source>
        <dbReference type="ARBA" id="ARBA00022679"/>
    </source>
</evidence>
<dbReference type="Gene3D" id="3.20.20.70">
    <property type="entry name" value="Aldolase class I"/>
    <property type="match status" value="1"/>
</dbReference>
<dbReference type="GO" id="GO:0046912">
    <property type="term" value="F:acyltransferase activity, acyl groups converted into alkyl on transfer"/>
    <property type="evidence" value="ECO:0007669"/>
    <property type="project" value="InterPro"/>
</dbReference>
<accession>A0A1G6DDG0</accession>
<dbReference type="InterPro" id="IPR002034">
    <property type="entry name" value="AIPM/Hcit_synth_CS"/>
</dbReference>
<feature type="domain" description="Pyruvate carboxyltransferase" evidence="3">
    <location>
        <begin position="1"/>
        <end position="251"/>
    </location>
</feature>
<evidence type="ECO:0000256" key="1">
    <source>
        <dbReference type="ARBA" id="ARBA00006154"/>
    </source>
</evidence>
<dbReference type="OrthoDB" id="9803573at2"/>
<evidence type="ECO:0000313" key="5">
    <source>
        <dbReference type="Proteomes" id="UP000198771"/>
    </source>
</evidence>
<dbReference type="EMBL" id="FMXO01000011">
    <property type="protein sequence ID" value="SDB43149.1"/>
    <property type="molecule type" value="Genomic_DNA"/>
</dbReference>
<protein>
    <submittedName>
        <fullName evidence="4">Homocitrate synthase NifV</fullName>
    </submittedName>
</protein>
<dbReference type="Proteomes" id="UP000198771">
    <property type="component" value="Unassembled WGS sequence"/>
</dbReference>
<dbReference type="Gene3D" id="1.10.238.260">
    <property type="match status" value="1"/>
</dbReference>
<keyword evidence="5" id="KW-1185">Reference proteome</keyword>
<evidence type="ECO:0000313" key="4">
    <source>
        <dbReference type="EMBL" id="SDB43149.1"/>
    </source>
</evidence>
<dbReference type="PANTHER" id="PTHR42880:SF1">
    <property type="entry name" value="ISOPROPYLMALATE_HOMOCITRATE_CITRAMALATE SYNTHASE FAMILY PROTEIN"/>
    <property type="match status" value="1"/>
</dbReference>